<keyword evidence="3 7" id="KW-0812">Transmembrane</keyword>
<evidence type="ECO:0000256" key="5">
    <source>
        <dbReference type="ARBA" id="ARBA00023136"/>
    </source>
</evidence>
<dbReference type="RefSeq" id="WP_050529606.1">
    <property type="nucleotide sequence ID" value="NZ_AQQZ01000002.1"/>
</dbReference>
<evidence type="ECO:0000313" key="10">
    <source>
        <dbReference type="Proteomes" id="UP000036938"/>
    </source>
</evidence>
<keyword evidence="4 7" id="KW-1133">Transmembrane helix</keyword>
<dbReference type="InterPro" id="IPR002898">
    <property type="entry name" value="MotA_ExbB_proton_chnl"/>
</dbReference>
<dbReference type="GO" id="GO:0005886">
    <property type="term" value="C:plasma membrane"/>
    <property type="evidence" value="ECO:0007669"/>
    <property type="project" value="UniProtKB-SubCell"/>
</dbReference>
<evidence type="ECO:0000256" key="6">
    <source>
        <dbReference type="RuleBase" id="RU004057"/>
    </source>
</evidence>
<comment type="similarity">
    <text evidence="6">Belongs to the exbB/tolQ family.</text>
</comment>
<comment type="subcellular location">
    <subcellularLocation>
        <location evidence="1">Cell membrane</location>
        <topology evidence="1">Multi-pass membrane protein</topology>
    </subcellularLocation>
    <subcellularLocation>
        <location evidence="6">Membrane</location>
        <topology evidence="6">Multi-pass membrane protein</topology>
    </subcellularLocation>
</comment>
<gene>
    <name evidence="9" type="ORF">ATO11_04310</name>
</gene>
<feature type="domain" description="MotA/TolQ/ExbB proton channel" evidence="8">
    <location>
        <begin position="87"/>
        <end position="195"/>
    </location>
</feature>
<evidence type="ECO:0000256" key="4">
    <source>
        <dbReference type="ARBA" id="ARBA00022989"/>
    </source>
</evidence>
<name>A0A0L1JSF1_9RHOB</name>
<proteinExistence type="inferred from homology"/>
<keyword evidence="6" id="KW-0653">Protein transport</keyword>
<dbReference type="Pfam" id="PF01618">
    <property type="entry name" value="MotA_ExbB"/>
    <property type="match status" value="1"/>
</dbReference>
<evidence type="ECO:0000256" key="2">
    <source>
        <dbReference type="ARBA" id="ARBA00022475"/>
    </source>
</evidence>
<accession>A0A0L1JSF1</accession>
<protein>
    <recommendedName>
        <fullName evidence="8">MotA/TolQ/ExbB proton channel domain-containing protein</fullName>
    </recommendedName>
</protein>
<evidence type="ECO:0000256" key="7">
    <source>
        <dbReference type="SAM" id="Phobius"/>
    </source>
</evidence>
<feature type="transmembrane region" description="Helical" evidence="7">
    <location>
        <begin position="160"/>
        <end position="182"/>
    </location>
</feature>
<dbReference type="Proteomes" id="UP000036938">
    <property type="component" value="Unassembled WGS sequence"/>
</dbReference>
<feature type="transmembrane region" description="Helical" evidence="7">
    <location>
        <begin position="38"/>
        <end position="58"/>
    </location>
</feature>
<organism evidence="9 10">
    <name type="scientific">Pseudaestuariivita atlantica</name>
    <dbReference type="NCBI Taxonomy" id="1317121"/>
    <lineage>
        <taxon>Bacteria</taxon>
        <taxon>Pseudomonadati</taxon>
        <taxon>Pseudomonadota</taxon>
        <taxon>Alphaproteobacteria</taxon>
        <taxon>Rhodobacterales</taxon>
        <taxon>Paracoccaceae</taxon>
        <taxon>Pseudaestuariivita</taxon>
    </lineage>
</organism>
<sequence>MAALIGLSAFSLIILIARSVQREGSALDIVSLLATEPLINIVFLPACMFWAYAGLQILGYRVELGLLKGGRVSITACRMLRATGRNIIPAAHSADIDQIIEDGYFRLQTRTDQRLMRPIEFGVGALTMLGLLGTIIGLSLAIQDMPRVLSEDATAQDKGIILGSLGYAFATTIIGILGSLTLSLARMYLSNMADVARALAEDRMAQPNLR</sequence>
<dbReference type="STRING" id="1317121.ATO11_04310"/>
<dbReference type="GO" id="GO:0015031">
    <property type="term" value="P:protein transport"/>
    <property type="evidence" value="ECO:0007669"/>
    <property type="project" value="UniProtKB-KW"/>
</dbReference>
<comment type="caution">
    <text evidence="9">The sequence shown here is derived from an EMBL/GenBank/DDBJ whole genome shotgun (WGS) entry which is preliminary data.</text>
</comment>
<keyword evidence="6" id="KW-0813">Transport</keyword>
<reference evidence="9 10" key="1">
    <citation type="journal article" date="2015" name="Int. J. Syst. Evol. Microbiol.">
        <title>Aestuariivita atlantica sp. nov., isolated from deep sea sediment of the Atlantic Ocean.</title>
        <authorList>
            <person name="Li G."/>
            <person name="Lai Q."/>
            <person name="Du Y."/>
            <person name="Liu X."/>
            <person name="Sun F."/>
            <person name="Shao Z."/>
        </authorList>
    </citation>
    <scope>NUCLEOTIDE SEQUENCE [LARGE SCALE GENOMIC DNA]</scope>
    <source>
        <strain evidence="9 10">22II-S11-z3</strain>
    </source>
</reference>
<feature type="transmembrane region" description="Helical" evidence="7">
    <location>
        <begin position="119"/>
        <end position="140"/>
    </location>
</feature>
<evidence type="ECO:0000313" key="9">
    <source>
        <dbReference type="EMBL" id="KNG94632.1"/>
    </source>
</evidence>
<evidence type="ECO:0000256" key="1">
    <source>
        <dbReference type="ARBA" id="ARBA00004651"/>
    </source>
</evidence>
<keyword evidence="5 7" id="KW-0472">Membrane</keyword>
<keyword evidence="2" id="KW-1003">Cell membrane</keyword>
<dbReference type="EMBL" id="AQQZ01000002">
    <property type="protein sequence ID" value="KNG94632.1"/>
    <property type="molecule type" value="Genomic_DNA"/>
</dbReference>
<evidence type="ECO:0000256" key="3">
    <source>
        <dbReference type="ARBA" id="ARBA00022692"/>
    </source>
</evidence>
<evidence type="ECO:0000259" key="8">
    <source>
        <dbReference type="Pfam" id="PF01618"/>
    </source>
</evidence>
<dbReference type="AlphaFoldDB" id="A0A0L1JSF1"/>
<keyword evidence="10" id="KW-1185">Reference proteome</keyword>